<sequence length="3285" mass="353359">MTASITLMSSIDHADATRIAALQQALIALGFAIDAQERSSGKAGRGTLLAVRAIERGAGLDIDDRVLLSAGAAAEINRRLALAGLVAGPADGPSETLLVEGRVLGSDGVPIGGLGVEVFDQDLRSRQSLGSATTDPSGRYAVAYQAGQFLRAEKGYADIVVQVSGANGEKPLYESEVRFNAPPHLVHDVRLDLRGPSLYDRLLAAIEPLAAAQKVALEELDENDRFRDVRFLAGETGFEATPIAALAVAARLSRDSGLDRAMLFAAILSGIWPEPAVDQGRELRDLDARAASLRRRFGEPSRDALRDALATAVARGIVDADAPRIERFVEAFADFAGRDGTEGNHTDRPGQALSPALLRELLGPQAKDLDRHLDAGTGVRLVARLKQDPDIPVALRRRVEALVALDDATLGDRDLVGGLAGDIATPEQVGVLARHDAKAWTGLLKKAGKREPPAYVAAAGGDMARYGELLAARFRSRFPTQAFLGDLARDRKSPKPLQALAALVDADPAIDFASLSLDRYAARAKKRAPERKQLLKTVEALKPVQRLYKVASDYAAVKTLSKHGLGSAQAVYRRGQDAVVDILTREAGMSARAATLAYERAAATSAASLQLAVGLAAEAEVSGMPVMAALSAADTSALPELGALFNLGNDCACTDCSSVLSPAAYLADLMLFLSNRDVGGGRDARDVLLSRRPDLDWIDLNCANAFTPLPYIDLAIEAMEDLVAAFAVGTLTAAERATLPADSDDHPVPAAAVAAFAGFVPPIALGAAARVRKAGTSWVLRDGDRSVRITATGEARVLRNTHGTPAERALMPEYTSPPAVAALAGKSFPWTLPLDLAGAETRLSLSKLGIERDALMRELRGPAAPNNGTDFELAAARLGIGPALATLLVTPAANPGPHWGTTTAAQAVARCTPVPAFLAATGLSYADLLRLLALPYANPAGALSIQHLDDSCDLAQKRIVTLDAGHLDRLHRFLRLARALGASTADADLLVRRFGAGGNLATPADLVAIADATRVRALLGDLPVDELVALFGPIPTDDRFDALHEPLLPSLYRRLFLDPLVHRPVDPAFAVSAVTAVAPAALIAQHRPAIVAALQIASTDLDALLPLAGPALSLANLSLLYRHVRVARALELPLAEWLAVARLAGGNPFASPADLIRTLDLVARSRTLELDAAALMHLLEARLDVSGALAADAAAESLAALRAAQQAIDVDTALPAADSDRQSLIERLDGALAPLDPDASRAARIAEVVENRFVARVEISPVPAQARVFTAAVAALPFTAVVDGARLVLSYTGVMGPAAKALLTSAAEVGPVAGNAAWAPAIDALAQQPRLHIATVSTRYEAPLSAWPAGLALPVALKRRVRPLATRNRVQFDGIMTADERAALNAASADPAWIAAVTALYDQPRADPVPAAERLADFATWQFAAAADDEAAADAKIRANLLALLGVLLPRARAAASEDAAIAAIATLTELDRESSQRLLRRVVIAGGSPLALLTDRAGFVDTSGPVAPAALAPQFQAVDLIHRAARIAATFRMGAREIDLTLTLAAAANSDLLSFAALPLAYAAPPPAPPGPPALSPLARLVRLGELLLLDRRTARKPVRLLELMARVLADAASVSLGPVAGKLDLFATADTALAWSASDVAALAAPGAGLGLAYPQDFRNAQAWLRLSGALTLIRRTRLAAADALKLARATPTGDDAAIARQAMRARLGTQFDEAGRQVQDALRTLRRDALCDYILTYVEPGTGGLPASPTGGWRKPTDVFAYLLIDPKMGACQMTSRIVQATIAIQTFVDRCFMGFEPDVSPHMAADGRWDQWKWMKAYRLWEANRKVFLFPENWVEPELRRDKSYAFKDLEDELLQSELTEDSARDAFLNYIDKLDQVANLDVTGVHWQDGDGYGRGAFHVVGRTAGQEPHAYFYRRFDHPSERWTPWSKIEIDLKSAPVVPFMYDRRTFLVWPEFREQKPETGSTIAIPASGGGGATVPVARQLIATGVALSELRNGKWTPRKVATELMPAADRPGLQEALAWMPIDLRRTAPDGRVYFQDMDARHYASTGDVYEFLGCRGYPERASRYLHIQTVGFQNMGLQAARDVEIDNVDQLIAYGTSTYLGGTSILDRTPDRVKITFPHHFNSFDLNYLQSLRTLSALLGTPSPAHGKDRYSLTAGTRAPWIFADKGQSFFVEPVSAFDDGRIFTGSEILDLWREWMGEVPPILQPLVQMFLEYALWVDPTRRLRFSMFYHPRVCSFRNALLEGGVGQLLARPTQFGRGALDFDTRYGPVDGVVLRDDADGVPVYHPVEDVDFSPRGAYSQYNWELFYHAPFLVGTQLMKAGRHEEAMSWFRHIFDPAGADGKDPVTGLPLAANDTRRFWITRPFFEREATGYTAQRIDKILRLLAADPSDPGVDVAARDELIRQVATWRDNPFDPHLVAATRDIAYQKAAFIRFVENLVAWGDKLFARPDVESVMAGGALYLYAKSFVGDMPERVPPRAKPRTRTYAELEQDIDAFGNALVAIEDLLPVLPPVGPPQTGPALPSVLHFCIPRNEKLLALWELVDDRVRKYQSCLDLLGQPRRTSLFAPPIDPAAAIAAMMAGAGAGDSLSDLAATLPPHRFQVYLQKANELAGDLKGFAGALLSALEKKDGEALAQLRQTHELKQLDAVRAIKSAAIADAETAVANLEIAREMARLRNEYYRSREFMNTGEKVALGLNTAALVISAGAAVADTLGGVLAAIPNFNAGASGFGGSPHVAVSTGGMSFSRALELAAKALTQAAGIVDKTAGMVSTVAGYQRRYEDWQMQAGTTAKEIEQYGVQIAGARIRVDNARRELANHDLQFENSKAIDEFMRSKYTNRELYAWMAGEIGKTFFESYKLAYAHAKLAERCYRFEHGLTTSSLIGFGAWDSARKGLQSGERLQLDLRRLDAAYLAANKRKFELTKHVSLAVSAPLALIELRRTGRCELDLGEELFDLDFPGHYFRLIKSAAISIPCVAGANTTIACTLRLLDNAIRVDTRLPGGAAGYPRRMQADGTPLDDPRFRVEQVPVSAIATSSGQNDSGMFELALKDDRFLPFEGAGAISRWSIELVEDETLRAFDYDSIADVILHLRYTAREEGGAFKAASVAHLRNQLVAAQSRLEMRRVFRVSSDFASSWAAFRNPAPGAVPELLLHLDRSRFPGGDERLVKLRNVQLMAEYPPAAGGAGPDFEVEFGAPPLAAAATSALALDPDDPLSRYGDSAAVGFGPTVLGATGTDWRLRFREVGGDFADFDPDALEDAYLIVGYTVQPAAP</sequence>
<feature type="domain" description="Tc toxin complex TcA C-terminal TcB-binding" evidence="2">
    <location>
        <begin position="2812"/>
        <end position="3107"/>
    </location>
</feature>
<evidence type="ECO:0000313" key="5">
    <source>
        <dbReference type="EMBL" id="GAA4803722.1"/>
    </source>
</evidence>
<evidence type="ECO:0000313" key="6">
    <source>
        <dbReference type="Proteomes" id="UP001499959"/>
    </source>
</evidence>
<comment type="caution">
    <text evidence="5">The sequence shown here is derived from an EMBL/GenBank/DDBJ whole genome shotgun (WGS) entry which is preliminary data.</text>
</comment>
<feature type="coiled-coil region" evidence="1">
    <location>
        <begin position="2806"/>
        <end position="2833"/>
    </location>
</feature>
<proteinExistence type="predicted"/>
<organism evidence="5 6">
    <name type="scientific">Lysobacter hankyongensis</name>
    <dbReference type="NCBI Taxonomy" id="1176535"/>
    <lineage>
        <taxon>Bacteria</taxon>
        <taxon>Pseudomonadati</taxon>
        <taxon>Pseudomonadota</taxon>
        <taxon>Gammaproteobacteria</taxon>
        <taxon>Lysobacterales</taxon>
        <taxon>Lysobacteraceae</taxon>
        <taxon>Lysobacter</taxon>
    </lineage>
</organism>
<evidence type="ECO:0008006" key="7">
    <source>
        <dbReference type="Google" id="ProtNLM"/>
    </source>
</evidence>
<name>A0ABP9C2U1_9GAMM</name>
<dbReference type="Proteomes" id="UP001499959">
    <property type="component" value="Unassembled WGS sequence"/>
</dbReference>
<dbReference type="Pfam" id="PF20220">
    <property type="entry name" value="ABC_toxin_N"/>
    <property type="match status" value="1"/>
</dbReference>
<feature type="domain" description="ABC toxin N-terminal" evidence="4">
    <location>
        <begin position="1723"/>
        <end position="1855"/>
    </location>
</feature>
<evidence type="ECO:0000259" key="2">
    <source>
        <dbReference type="Pfam" id="PF18276"/>
    </source>
</evidence>
<keyword evidence="6" id="KW-1185">Reference proteome</keyword>
<evidence type="ECO:0000256" key="1">
    <source>
        <dbReference type="SAM" id="Coils"/>
    </source>
</evidence>
<evidence type="ECO:0000259" key="4">
    <source>
        <dbReference type="Pfam" id="PF20220"/>
    </source>
</evidence>
<keyword evidence="1" id="KW-0175">Coiled coil</keyword>
<feature type="domain" description="Neuraminidase-like" evidence="3">
    <location>
        <begin position="1885"/>
        <end position="2012"/>
    </location>
</feature>
<dbReference type="InterPro" id="IPR041079">
    <property type="entry name" value="Neuraminidase-like"/>
</dbReference>
<protein>
    <recommendedName>
        <fullName evidence="7">Carboxypeptidase regulatory-like domain-containing protein</fullName>
    </recommendedName>
</protein>
<dbReference type="Pfam" id="PF18276">
    <property type="entry name" value="TcA_TcB_BD"/>
    <property type="match status" value="1"/>
</dbReference>
<dbReference type="Pfam" id="PF18413">
    <property type="entry name" value="Neuraminidase"/>
    <property type="match status" value="1"/>
</dbReference>
<evidence type="ECO:0000259" key="3">
    <source>
        <dbReference type="Pfam" id="PF18413"/>
    </source>
</evidence>
<gene>
    <name evidence="5" type="ORF">GCM10023307_33090</name>
</gene>
<accession>A0ABP9C2U1</accession>
<dbReference type="InterPro" id="IPR046839">
    <property type="entry name" value="ABC_toxin_N"/>
</dbReference>
<dbReference type="EMBL" id="BAABJE010000018">
    <property type="protein sequence ID" value="GAA4803722.1"/>
    <property type="molecule type" value="Genomic_DNA"/>
</dbReference>
<dbReference type="RefSeq" id="WP_345304468.1">
    <property type="nucleotide sequence ID" value="NZ_BAABJE010000018.1"/>
</dbReference>
<reference evidence="6" key="1">
    <citation type="journal article" date="2019" name="Int. J. Syst. Evol. Microbiol.">
        <title>The Global Catalogue of Microorganisms (GCM) 10K type strain sequencing project: providing services to taxonomists for standard genome sequencing and annotation.</title>
        <authorList>
            <consortium name="The Broad Institute Genomics Platform"/>
            <consortium name="The Broad Institute Genome Sequencing Center for Infectious Disease"/>
            <person name="Wu L."/>
            <person name="Ma J."/>
        </authorList>
    </citation>
    <scope>NUCLEOTIDE SEQUENCE [LARGE SCALE GENOMIC DNA]</scope>
    <source>
        <strain evidence="6">JCM 18204</strain>
    </source>
</reference>
<dbReference type="InterPro" id="IPR040840">
    <property type="entry name" value="TcA_TcB_BD"/>
</dbReference>